<evidence type="ECO:0000313" key="3">
    <source>
        <dbReference type="WBParaSite" id="GPUH_0002552801-mRNA-1"/>
    </source>
</evidence>
<sequence length="143" mass="16517">MEWEPLLALNRWYAIHVSHVDDSQISLTVDNQAPVNFKLLPQVKNRSFKLAAPVHLGYAPEKLLRFSLDNEIFAVEWEPLLALNRWYAIHVSHVDDSQISLTVDNQAPVNFKLLPQVKNRSFKLAAPVHLGYAPEKLLRYFIF</sequence>
<dbReference type="WBParaSite" id="GPUH_0002552801-mRNA-1">
    <property type="protein sequence ID" value="GPUH_0002552801-mRNA-1"/>
    <property type="gene ID" value="GPUH_0002552801"/>
</dbReference>
<evidence type="ECO:0000313" key="1">
    <source>
        <dbReference type="EMBL" id="VDN44283.1"/>
    </source>
</evidence>
<gene>
    <name evidence="1" type="ORF">GPUH_LOCUS25498</name>
</gene>
<protein>
    <submittedName>
        <fullName evidence="3">GH97_N domain-containing protein</fullName>
    </submittedName>
</protein>
<accession>A0A183EX07</accession>
<dbReference type="AlphaFoldDB" id="A0A183EX07"/>
<dbReference type="EMBL" id="UYRT01105458">
    <property type="protein sequence ID" value="VDN44283.1"/>
    <property type="molecule type" value="Genomic_DNA"/>
</dbReference>
<reference evidence="1 2" key="2">
    <citation type="submission" date="2018-11" db="EMBL/GenBank/DDBJ databases">
        <authorList>
            <consortium name="Pathogen Informatics"/>
        </authorList>
    </citation>
    <scope>NUCLEOTIDE SEQUENCE [LARGE SCALE GENOMIC DNA]</scope>
</reference>
<proteinExistence type="predicted"/>
<keyword evidence="2" id="KW-1185">Reference proteome</keyword>
<name>A0A183EX07_9BILA</name>
<reference evidence="3" key="1">
    <citation type="submission" date="2016-06" db="UniProtKB">
        <authorList>
            <consortium name="WormBaseParasite"/>
        </authorList>
    </citation>
    <scope>IDENTIFICATION</scope>
</reference>
<dbReference type="Proteomes" id="UP000271098">
    <property type="component" value="Unassembled WGS sequence"/>
</dbReference>
<evidence type="ECO:0000313" key="2">
    <source>
        <dbReference type="Proteomes" id="UP000271098"/>
    </source>
</evidence>
<organism evidence="3">
    <name type="scientific">Gongylonema pulchrum</name>
    <dbReference type="NCBI Taxonomy" id="637853"/>
    <lineage>
        <taxon>Eukaryota</taxon>
        <taxon>Metazoa</taxon>
        <taxon>Ecdysozoa</taxon>
        <taxon>Nematoda</taxon>
        <taxon>Chromadorea</taxon>
        <taxon>Rhabditida</taxon>
        <taxon>Spirurina</taxon>
        <taxon>Spiruromorpha</taxon>
        <taxon>Spiruroidea</taxon>
        <taxon>Gongylonematidae</taxon>
        <taxon>Gongylonema</taxon>
    </lineage>
</organism>